<evidence type="ECO:0000313" key="2">
    <source>
        <dbReference type="Proteomes" id="UP000682111"/>
    </source>
</evidence>
<proteinExistence type="predicted"/>
<comment type="caution">
    <text evidence="1">The sequence shown here is derived from an EMBL/GenBank/DDBJ whole genome shotgun (WGS) entry which is preliminary data.</text>
</comment>
<dbReference type="Proteomes" id="UP000682111">
    <property type="component" value="Unassembled WGS sequence"/>
</dbReference>
<evidence type="ECO:0000313" key="1">
    <source>
        <dbReference type="EMBL" id="GIN64193.1"/>
    </source>
</evidence>
<dbReference type="AlphaFoldDB" id="A0A919WM07"/>
<sequence length="59" mass="6795">MKSYRITWFAVVEEDSVLEGRSLVTADSQEKAIADLVAKKSVEYRLKPYMINIQSIIEM</sequence>
<accession>A0A919WM07</accession>
<organism evidence="1 2">
    <name type="scientific">Robertmurraya siralis</name>
    <dbReference type="NCBI Taxonomy" id="77777"/>
    <lineage>
        <taxon>Bacteria</taxon>
        <taxon>Bacillati</taxon>
        <taxon>Bacillota</taxon>
        <taxon>Bacilli</taxon>
        <taxon>Bacillales</taxon>
        <taxon>Bacillaceae</taxon>
        <taxon>Robertmurraya</taxon>
    </lineage>
</organism>
<name>A0A919WM07_9BACI</name>
<dbReference type="RefSeq" id="WP_212934426.1">
    <property type="nucleotide sequence ID" value="NZ_BORC01000011.1"/>
</dbReference>
<dbReference type="EMBL" id="BORC01000011">
    <property type="protein sequence ID" value="GIN64193.1"/>
    <property type="molecule type" value="Genomic_DNA"/>
</dbReference>
<keyword evidence="2" id="KW-1185">Reference proteome</keyword>
<gene>
    <name evidence="1" type="ORF">J27TS8_41860</name>
</gene>
<protein>
    <submittedName>
        <fullName evidence="1">Uncharacterized protein</fullName>
    </submittedName>
</protein>
<reference evidence="1" key="1">
    <citation type="submission" date="2021-03" db="EMBL/GenBank/DDBJ databases">
        <title>Antimicrobial resistance genes in bacteria isolated from Japanese honey, and their potential for conferring macrolide and lincosamide resistance in the American foulbrood pathogen Paenibacillus larvae.</title>
        <authorList>
            <person name="Okamoto M."/>
            <person name="Kumagai M."/>
            <person name="Kanamori H."/>
            <person name="Takamatsu D."/>
        </authorList>
    </citation>
    <scope>NUCLEOTIDE SEQUENCE</scope>
    <source>
        <strain evidence="1">J27TS8</strain>
    </source>
</reference>